<gene>
    <name evidence="3" type="ORF">HOLleu_26145</name>
</gene>
<accession>A0A9Q1BTW6</accession>
<evidence type="ECO:0000256" key="2">
    <source>
        <dbReference type="SAM" id="Phobius"/>
    </source>
</evidence>
<keyword evidence="4" id="KW-1185">Reference proteome</keyword>
<evidence type="ECO:0000313" key="3">
    <source>
        <dbReference type="EMBL" id="KAJ8032585.1"/>
    </source>
</evidence>
<sequence length="285" mass="31318">MVKKLPLRSVKRLSKSPGVLFSGFVMVFLQSGTFKACGVLLEDVVKRYDSSYLFGGWVFTFQPAFSFITARYRKLYRVRSGSGKTNSPKGKPTTNMSSDNYYNSRNKVSASSFKKGYHKDKKKSSNVRLQPNSFDSLPKAKGIYAITLTSMCVCVWVHKEEPYEFVGCPRSSEVIRSETTQTSYTTLTAGAGICGSVITKASNRTMGVVGGILFGLGFVLEGIFGNTMWHLFFFTGVTDSDDIPYLTVTGADIGGEQGDCIHAHPLGQLVDMFSFLCKYEVKGAG</sequence>
<feature type="region of interest" description="Disordered" evidence="1">
    <location>
        <begin position="110"/>
        <end position="129"/>
    </location>
</feature>
<reference evidence="3" key="1">
    <citation type="submission" date="2021-10" db="EMBL/GenBank/DDBJ databases">
        <title>Tropical sea cucumber genome reveals ecological adaptation and Cuvierian tubules defense mechanism.</title>
        <authorList>
            <person name="Chen T."/>
        </authorList>
    </citation>
    <scope>NUCLEOTIDE SEQUENCE</scope>
    <source>
        <strain evidence="3">Nanhai2018</strain>
        <tissue evidence="3">Muscle</tissue>
    </source>
</reference>
<keyword evidence="2" id="KW-0472">Membrane</keyword>
<feature type="compositionally biased region" description="Polar residues" evidence="1">
    <location>
        <begin position="82"/>
        <end position="104"/>
    </location>
</feature>
<dbReference type="EMBL" id="JAIZAY010000012">
    <property type="protein sequence ID" value="KAJ8032585.1"/>
    <property type="molecule type" value="Genomic_DNA"/>
</dbReference>
<evidence type="ECO:0000256" key="1">
    <source>
        <dbReference type="SAM" id="MobiDB-lite"/>
    </source>
</evidence>
<comment type="caution">
    <text evidence="3">The sequence shown here is derived from an EMBL/GenBank/DDBJ whole genome shotgun (WGS) entry which is preliminary data.</text>
</comment>
<feature type="transmembrane region" description="Helical" evidence="2">
    <location>
        <begin position="208"/>
        <end position="232"/>
    </location>
</feature>
<keyword evidence="2" id="KW-1133">Transmembrane helix</keyword>
<name>A0A9Q1BTW6_HOLLE</name>
<keyword evidence="2" id="KW-0812">Transmembrane</keyword>
<feature type="compositionally biased region" description="Basic residues" evidence="1">
    <location>
        <begin position="115"/>
        <end position="125"/>
    </location>
</feature>
<evidence type="ECO:0000313" key="4">
    <source>
        <dbReference type="Proteomes" id="UP001152320"/>
    </source>
</evidence>
<proteinExistence type="predicted"/>
<feature type="transmembrane region" description="Helical" evidence="2">
    <location>
        <begin position="52"/>
        <end position="70"/>
    </location>
</feature>
<feature type="region of interest" description="Disordered" evidence="1">
    <location>
        <begin position="80"/>
        <end position="104"/>
    </location>
</feature>
<dbReference type="Proteomes" id="UP001152320">
    <property type="component" value="Chromosome 12"/>
</dbReference>
<protein>
    <submittedName>
        <fullName evidence="3">Uncharacterized protein</fullName>
    </submittedName>
</protein>
<organism evidence="3 4">
    <name type="scientific">Holothuria leucospilota</name>
    <name type="common">Black long sea cucumber</name>
    <name type="synonym">Mertensiothuria leucospilota</name>
    <dbReference type="NCBI Taxonomy" id="206669"/>
    <lineage>
        <taxon>Eukaryota</taxon>
        <taxon>Metazoa</taxon>
        <taxon>Echinodermata</taxon>
        <taxon>Eleutherozoa</taxon>
        <taxon>Echinozoa</taxon>
        <taxon>Holothuroidea</taxon>
        <taxon>Aspidochirotacea</taxon>
        <taxon>Aspidochirotida</taxon>
        <taxon>Holothuriidae</taxon>
        <taxon>Holothuria</taxon>
    </lineage>
</organism>
<dbReference type="AlphaFoldDB" id="A0A9Q1BTW6"/>